<keyword evidence="4" id="KW-1185">Reference proteome</keyword>
<dbReference type="Proteomes" id="UP000832011">
    <property type="component" value="Chromosome"/>
</dbReference>
<name>A0ABY4E4A2_9NEIS</name>
<dbReference type="Gene3D" id="2.40.128.270">
    <property type="match status" value="1"/>
</dbReference>
<evidence type="ECO:0000256" key="1">
    <source>
        <dbReference type="SAM" id="SignalP"/>
    </source>
</evidence>
<evidence type="ECO:0000313" key="4">
    <source>
        <dbReference type="Proteomes" id="UP000832011"/>
    </source>
</evidence>
<keyword evidence="1" id="KW-0732">Signal</keyword>
<dbReference type="EMBL" id="CP091511">
    <property type="protein sequence ID" value="UOO88257.1"/>
    <property type="molecule type" value="Genomic_DNA"/>
</dbReference>
<dbReference type="PANTHER" id="PTHR35535">
    <property type="entry name" value="HEAT SHOCK PROTEIN HSLJ"/>
    <property type="match status" value="1"/>
</dbReference>
<accession>A0ABY4E4A2</accession>
<dbReference type="InterPro" id="IPR053147">
    <property type="entry name" value="Hsp_HslJ-like"/>
</dbReference>
<proteinExistence type="predicted"/>
<gene>
    <name evidence="3" type="ORF">LVJ82_12270</name>
</gene>
<sequence length="140" mass="15040">MKALWMVLASLGLAACASTAGSGSAEGNRSLVGSWRLTEVASQTVPMTGGSAKLLQFEAETNKVSGNVGCNRLFGVYQSEGSNLIFNGIATTRMACDPVSMQMETSVIQNMEKVQSWSINGSELQLKDDKQQTILKFKRL</sequence>
<dbReference type="PROSITE" id="PS51257">
    <property type="entry name" value="PROKAR_LIPOPROTEIN"/>
    <property type="match status" value="1"/>
</dbReference>
<protein>
    <submittedName>
        <fullName evidence="3">META domain-containing protein</fullName>
    </submittedName>
</protein>
<dbReference type="Pfam" id="PF03724">
    <property type="entry name" value="META"/>
    <property type="match status" value="1"/>
</dbReference>
<dbReference type="PANTHER" id="PTHR35535:SF1">
    <property type="entry name" value="HEAT SHOCK PROTEIN HSLJ"/>
    <property type="match status" value="1"/>
</dbReference>
<feature type="domain" description="DUF306" evidence="2">
    <location>
        <begin position="32"/>
        <end position="138"/>
    </location>
</feature>
<dbReference type="InterPro" id="IPR038670">
    <property type="entry name" value="HslJ-like_sf"/>
</dbReference>
<dbReference type="InterPro" id="IPR005184">
    <property type="entry name" value="DUF306_Meta_HslJ"/>
</dbReference>
<evidence type="ECO:0000313" key="3">
    <source>
        <dbReference type="EMBL" id="UOO88257.1"/>
    </source>
</evidence>
<reference evidence="3 4" key="1">
    <citation type="journal article" date="2022" name="Res Sq">
        <title>Evolution of multicellular longitudinally dividing oral cavity symbionts (Neisseriaceae).</title>
        <authorList>
            <person name="Nyongesa S."/>
            <person name="Weber P."/>
            <person name="Bernet E."/>
            <person name="Pullido F."/>
            <person name="Nieckarz M."/>
            <person name="Delaby M."/>
            <person name="Nieves C."/>
            <person name="Viehboeck T."/>
            <person name="Krause N."/>
            <person name="Rivera-Millot A."/>
            <person name="Nakamura A."/>
            <person name="Vischer N."/>
            <person name="VanNieuwenhze M."/>
            <person name="Brun Y."/>
            <person name="Cava F."/>
            <person name="Bulgheresi S."/>
            <person name="Veyrier F."/>
        </authorList>
    </citation>
    <scope>NUCLEOTIDE SEQUENCE [LARGE SCALE GENOMIC DNA]</scope>
    <source>
        <strain evidence="3 4">SN4</strain>
    </source>
</reference>
<feature type="signal peptide" evidence="1">
    <location>
        <begin position="1"/>
        <end position="20"/>
    </location>
</feature>
<organism evidence="3 4">
    <name type="scientific">Vitreoscilla massiliensis</name>
    <dbReference type="NCBI Taxonomy" id="1689272"/>
    <lineage>
        <taxon>Bacteria</taxon>
        <taxon>Pseudomonadati</taxon>
        <taxon>Pseudomonadota</taxon>
        <taxon>Betaproteobacteria</taxon>
        <taxon>Neisseriales</taxon>
        <taxon>Neisseriaceae</taxon>
        <taxon>Vitreoscilla</taxon>
    </lineage>
</organism>
<dbReference type="RefSeq" id="WP_058356311.1">
    <property type="nucleotide sequence ID" value="NZ_CABKVG010000009.1"/>
</dbReference>
<evidence type="ECO:0000259" key="2">
    <source>
        <dbReference type="Pfam" id="PF03724"/>
    </source>
</evidence>
<feature type="chain" id="PRO_5045385716" evidence="1">
    <location>
        <begin position="21"/>
        <end position="140"/>
    </location>
</feature>